<evidence type="ECO:0000259" key="7">
    <source>
        <dbReference type="Pfam" id="PF00172"/>
    </source>
</evidence>
<dbReference type="Pfam" id="PF11951">
    <property type="entry name" value="Fungal_trans_2"/>
    <property type="match status" value="1"/>
</dbReference>
<dbReference type="GO" id="GO:0008270">
    <property type="term" value="F:zinc ion binding"/>
    <property type="evidence" value="ECO:0007669"/>
    <property type="project" value="InterPro"/>
</dbReference>
<reference evidence="8 9" key="1">
    <citation type="submission" date="2013-03" db="EMBL/GenBank/DDBJ databases">
        <title>The Genome Sequence of Cladophialophora psammophila CBS 110553.</title>
        <authorList>
            <consortium name="The Broad Institute Genomics Platform"/>
            <person name="Cuomo C."/>
            <person name="de Hoog S."/>
            <person name="Gorbushina A."/>
            <person name="Walker B."/>
            <person name="Young S.K."/>
            <person name="Zeng Q."/>
            <person name="Gargeya S."/>
            <person name="Fitzgerald M."/>
            <person name="Haas B."/>
            <person name="Abouelleil A."/>
            <person name="Allen A.W."/>
            <person name="Alvarado L."/>
            <person name="Arachchi H.M."/>
            <person name="Berlin A.M."/>
            <person name="Chapman S.B."/>
            <person name="Gainer-Dewar J."/>
            <person name="Goldberg J."/>
            <person name="Griggs A."/>
            <person name="Gujja S."/>
            <person name="Hansen M."/>
            <person name="Howarth C."/>
            <person name="Imamovic A."/>
            <person name="Ireland A."/>
            <person name="Larimer J."/>
            <person name="McCowan C."/>
            <person name="Murphy C."/>
            <person name="Pearson M."/>
            <person name="Poon T.W."/>
            <person name="Priest M."/>
            <person name="Roberts A."/>
            <person name="Saif S."/>
            <person name="Shea T."/>
            <person name="Sisk P."/>
            <person name="Sykes S."/>
            <person name="Wortman J."/>
            <person name="Nusbaum C."/>
            <person name="Birren B."/>
        </authorList>
    </citation>
    <scope>NUCLEOTIDE SEQUENCE [LARGE SCALE GENOMIC DNA]</scope>
    <source>
        <strain evidence="8 9">CBS 110553</strain>
    </source>
</reference>
<dbReference type="PANTHER" id="PTHR36206:SF12">
    <property type="entry name" value="ASPERCRYPTIN BIOSYNTHESIS CLUSTER-SPECIFIC TRANSCRIPTION REGULATOR ATNN-RELATED"/>
    <property type="match status" value="1"/>
</dbReference>
<dbReference type="GeneID" id="19189930"/>
<keyword evidence="5" id="KW-0804">Transcription</keyword>
<evidence type="ECO:0000256" key="1">
    <source>
        <dbReference type="ARBA" id="ARBA00022723"/>
    </source>
</evidence>
<dbReference type="InterPro" id="IPR021858">
    <property type="entry name" value="Fun_TF"/>
</dbReference>
<dbReference type="GO" id="GO:0000981">
    <property type="term" value="F:DNA-binding transcription factor activity, RNA polymerase II-specific"/>
    <property type="evidence" value="ECO:0007669"/>
    <property type="project" value="InterPro"/>
</dbReference>
<keyword evidence="3" id="KW-0805">Transcription regulation</keyword>
<proteinExistence type="predicted"/>
<dbReference type="InterPro" id="IPR036864">
    <property type="entry name" value="Zn2-C6_fun-type_DNA-bd_sf"/>
</dbReference>
<dbReference type="GO" id="GO:0003677">
    <property type="term" value="F:DNA binding"/>
    <property type="evidence" value="ECO:0007669"/>
    <property type="project" value="UniProtKB-KW"/>
</dbReference>
<keyword evidence="2" id="KW-0862">Zinc</keyword>
<evidence type="ECO:0000256" key="4">
    <source>
        <dbReference type="ARBA" id="ARBA00023125"/>
    </source>
</evidence>
<evidence type="ECO:0000256" key="2">
    <source>
        <dbReference type="ARBA" id="ARBA00022833"/>
    </source>
</evidence>
<keyword evidence="1" id="KW-0479">Metal-binding</keyword>
<accession>W9XM41</accession>
<dbReference type="Proteomes" id="UP000019471">
    <property type="component" value="Unassembled WGS sequence"/>
</dbReference>
<gene>
    <name evidence="8" type="ORF">A1O5_05211</name>
</gene>
<evidence type="ECO:0000256" key="5">
    <source>
        <dbReference type="ARBA" id="ARBA00023163"/>
    </source>
</evidence>
<dbReference type="PANTHER" id="PTHR36206">
    <property type="entry name" value="ASPERCRYPTIN BIOSYNTHESIS CLUSTER-SPECIFIC TRANSCRIPTION REGULATOR ATNN-RELATED"/>
    <property type="match status" value="1"/>
</dbReference>
<dbReference type="EMBL" id="AMGX01000007">
    <property type="protein sequence ID" value="EXJ71404.1"/>
    <property type="molecule type" value="Genomic_DNA"/>
</dbReference>
<dbReference type="Gene3D" id="4.10.240.10">
    <property type="entry name" value="Zn(2)-C6 fungal-type DNA-binding domain"/>
    <property type="match status" value="1"/>
</dbReference>
<keyword evidence="6" id="KW-0539">Nucleus</keyword>
<comment type="caution">
    <text evidence="8">The sequence shown here is derived from an EMBL/GenBank/DDBJ whole genome shotgun (WGS) entry which is preliminary data.</text>
</comment>
<dbReference type="OrthoDB" id="2593732at2759"/>
<dbReference type="CDD" id="cd00067">
    <property type="entry name" value="GAL4"/>
    <property type="match status" value="1"/>
</dbReference>
<feature type="domain" description="Zn(2)-C6 fungal-type" evidence="7">
    <location>
        <begin position="61"/>
        <end position="87"/>
    </location>
</feature>
<evidence type="ECO:0000256" key="3">
    <source>
        <dbReference type="ARBA" id="ARBA00023015"/>
    </source>
</evidence>
<evidence type="ECO:0000313" key="9">
    <source>
        <dbReference type="Proteomes" id="UP000019471"/>
    </source>
</evidence>
<dbReference type="InterPro" id="IPR001138">
    <property type="entry name" value="Zn2Cys6_DnaBD"/>
</dbReference>
<protein>
    <recommendedName>
        <fullName evidence="7">Zn(2)-C6 fungal-type domain-containing protein</fullName>
    </recommendedName>
</protein>
<evidence type="ECO:0000313" key="8">
    <source>
        <dbReference type="EMBL" id="EXJ71404.1"/>
    </source>
</evidence>
<keyword evidence="9" id="KW-1185">Reference proteome</keyword>
<evidence type="ECO:0000256" key="6">
    <source>
        <dbReference type="ARBA" id="ARBA00023242"/>
    </source>
</evidence>
<dbReference type="HOGENOM" id="CLU_011409_6_0_1"/>
<keyword evidence="4" id="KW-0238">DNA-binding</keyword>
<dbReference type="SUPFAM" id="SSF57701">
    <property type="entry name" value="Zn2/Cys6 DNA-binding domain"/>
    <property type="match status" value="1"/>
</dbReference>
<organism evidence="8 9">
    <name type="scientific">Cladophialophora psammophila CBS 110553</name>
    <dbReference type="NCBI Taxonomy" id="1182543"/>
    <lineage>
        <taxon>Eukaryota</taxon>
        <taxon>Fungi</taxon>
        <taxon>Dikarya</taxon>
        <taxon>Ascomycota</taxon>
        <taxon>Pezizomycotina</taxon>
        <taxon>Eurotiomycetes</taxon>
        <taxon>Chaetothyriomycetidae</taxon>
        <taxon>Chaetothyriales</taxon>
        <taxon>Herpotrichiellaceae</taxon>
        <taxon>Cladophialophora</taxon>
    </lineage>
</organism>
<dbReference type="AlphaFoldDB" id="W9XM41"/>
<sequence length="622" mass="70342">MPSTQQIKHRAYARTGCKTCKCVPLRAYQIHISNTLPDRAVLPYPSYANVVFVYITNNSRRIRKVKCDESKPQCNRCQRSGRNCDGYVDVVMHHQNVKSFKFVNYISHGPSFSASLFLQDTRQRHAFEFYQLRSSLELSGPFLEEIDVWNRLVLQAAYHETAIRHAVCALGSFHQEYEDETLYASGFLRTGLEQYSYALKALVAAKGSWRCMEVTLIACIVFTFCEHLQGHLGSAKAHVHSGLKLLDTYVTVSREVNPAGPTHSVHRRPYIPLTMLIILFRRLDRQLAEFGQQPACTGHQSLRFQPPYLPDRFQSVAAATGSLENIVDQLIGVTLEATVRQLDKCSSEMAALRGTWYIRLSQQLDQWKRASDGLLSLSSACNQDRANHSNEAVLILRLWYLSCCLFLLLDSPNEVMDYDGCMPIFQSMVDVAQALLEVQNKCQPESIIPTIRKRKKASTPIIEAFMVPNSKYELCGLQDFENGDFATLRPVYFSRLPKLNKAVFTCTALSPVPPLFIVVTRCREPKLRRQALQILSQLNRRDGFWDSTLAAMCAGALLYSEELDTTDLHAQRGKAQGLEKPGSAKQIPVGARMLGVRPQFGEGRLLTFEFVKAQPRLEALRC</sequence>
<name>W9XM41_9EURO</name>
<dbReference type="STRING" id="1182543.W9XM41"/>
<dbReference type="RefSeq" id="XP_007744003.1">
    <property type="nucleotide sequence ID" value="XM_007745813.1"/>
</dbReference>
<dbReference type="InterPro" id="IPR052360">
    <property type="entry name" value="Transcr_Regulatory_Proteins"/>
</dbReference>
<dbReference type="Pfam" id="PF00172">
    <property type="entry name" value="Zn_clus"/>
    <property type="match status" value="1"/>
</dbReference>